<reference evidence="1" key="1">
    <citation type="submission" date="2018-05" db="EMBL/GenBank/DDBJ databases">
        <authorList>
            <person name="Lanie J.A."/>
            <person name="Ng W.-L."/>
            <person name="Kazmierczak K.M."/>
            <person name="Andrzejewski T.M."/>
            <person name="Davidsen T.M."/>
            <person name="Wayne K.J."/>
            <person name="Tettelin H."/>
            <person name="Glass J.I."/>
            <person name="Rusch D."/>
            <person name="Podicherti R."/>
            <person name="Tsui H.-C.T."/>
            <person name="Winkler M.E."/>
        </authorList>
    </citation>
    <scope>NUCLEOTIDE SEQUENCE</scope>
</reference>
<dbReference type="EMBL" id="UINC01164782">
    <property type="protein sequence ID" value="SVD65809.1"/>
    <property type="molecule type" value="Genomic_DNA"/>
</dbReference>
<feature type="non-terminal residue" evidence="1">
    <location>
        <position position="1"/>
    </location>
</feature>
<proteinExistence type="predicted"/>
<evidence type="ECO:0000313" key="1">
    <source>
        <dbReference type="EMBL" id="SVD65809.1"/>
    </source>
</evidence>
<name>A0A382X4K8_9ZZZZ</name>
<accession>A0A382X4K8</accession>
<dbReference type="AlphaFoldDB" id="A0A382X4K8"/>
<feature type="non-terminal residue" evidence="1">
    <location>
        <position position="272"/>
    </location>
</feature>
<organism evidence="1">
    <name type="scientific">marine metagenome</name>
    <dbReference type="NCBI Taxonomy" id="408172"/>
    <lineage>
        <taxon>unclassified sequences</taxon>
        <taxon>metagenomes</taxon>
        <taxon>ecological metagenomes</taxon>
    </lineage>
</organism>
<gene>
    <name evidence="1" type="ORF">METZ01_LOCUS418663</name>
</gene>
<protein>
    <submittedName>
        <fullName evidence="1">Uncharacterized protein</fullName>
    </submittedName>
</protein>
<sequence>NGDEVGKFDENGILDSDGNIGELLVGSGVWSSSQMEITSINSVDLTQFGGPLLPGAVPGHGMSLKIWDSATEVEYEAIYSIGTGSGTFNNLFTAIEEIFYEPDIGDDGGDDGGISDGCDLPDNNFYLDGGSVLYNSIYDIGGFQFSVEGATINGVSGGDADLAGFTVSNSASTVLGFSFTGDVIPSGCGTLTVLDLSGEADGLVNIIVSDSSGNSLDFDYYDDSSGDDGGCDDEDGDGICDDVDDCVGQYDECDVCNGTGIPDGVCDCDGNV</sequence>